<dbReference type="Pfam" id="PF03015">
    <property type="entry name" value="Sterile"/>
    <property type="match status" value="1"/>
</dbReference>
<dbReference type="Gene3D" id="3.40.50.720">
    <property type="entry name" value="NAD(P)-binding Rossmann-like Domain"/>
    <property type="match status" value="1"/>
</dbReference>
<comment type="subcellular location">
    <subcellularLocation>
        <location evidence="1">Endomembrane system</location>
        <topology evidence="1">Peripheral membrane protein</topology>
    </subcellularLocation>
</comment>
<dbReference type="InterPro" id="IPR013120">
    <property type="entry name" value="FAR_NAD-bd"/>
</dbReference>
<protein>
    <recommendedName>
        <fullName evidence="6">Phospholipid/glycerol acyltransferase domain-containing protein</fullName>
    </recommendedName>
</protein>
<dbReference type="InterPro" id="IPR022284">
    <property type="entry name" value="GPAT/DHAPAT"/>
</dbReference>
<dbReference type="Pfam" id="PF07993">
    <property type="entry name" value="NAD_binding_4"/>
    <property type="match status" value="1"/>
</dbReference>
<evidence type="ECO:0000259" key="6">
    <source>
        <dbReference type="SMART" id="SM00563"/>
    </source>
</evidence>
<keyword evidence="3" id="KW-0808">Transferase</keyword>
<dbReference type="Pfam" id="PF01553">
    <property type="entry name" value="Acyltransferase"/>
    <property type="match status" value="1"/>
</dbReference>
<comment type="similarity">
    <text evidence="2">Belongs to the GPAT/DAPAT family.</text>
</comment>
<name>A0A0G4IS05_PLABS</name>
<dbReference type="GO" id="GO:0006631">
    <property type="term" value="P:fatty acid metabolic process"/>
    <property type="evidence" value="ECO:0007669"/>
    <property type="project" value="TreeGrafter"/>
</dbReference>
<dbReference type="Proteomes" id="UP000290189">
    <property type="component" value="Unassembled WGS sequence"/>
</dbReference>
<reference evidence="8 10" key="2">
    <citation type="submission" date="2018-03" db="EMBL/GenBank/DDBJ databases">
        <authorList>
            <person name="Fogelqvist J."/>
        </authorList>
    </citation>
    <scope>NUCLEOTIDE SEQUENCE [LARGE SCALE GENOMIC DNA]</scope>
</reference>
<dbReference type="GO" id="GO:0012505">
    <property type="term" value="C:endomembrane system"/>
    <property type="evidence" value="ECO:0007669"/>
    <property type="project" value="UniProtKB-SubCell"/>
</dbReference>
<dbReference type="InterPro" id="IPR033640">
    <property type="entry name" value="FAR_C"/>
</dbReference>
<dbReference type="InterPro" id="IPR045520">
    <property type="entry name" value="GPAT/DHAPAT_C"/>
</dbReference>
<dbReference type="SUPFAM" id="SSF69593">
    <property type="entry name" value="Glycerol-3-phosphate (1)-acyltransferase"/>
    <property type="match status" value="1"/>
</dbReference>
<evidence type="ECO:0000256" key="5">
    <source>
        <dbReference type="ARBA" id="ARBA00023315"/>
    </source>
</evidence>
<dbReference type="PANTHER" id="PTHR12563:SF17">
    <property type="entry name" value="DIHYDROXYACETONE PHOSPHATE ACYLTRANSFERASE"/>
    <property type="match status" value="1"/>
</dbReference>
<dbReference type="SMART" id="SM00563">
    <property type="entry name" value="PlsC"/>
    <property type="match status" value="1"/>
</dbReference>
<dbReference type="InterPro" id="IPR036291">
    <property type="entry name" value="NAD(P)-bd_dom_sf"/>
</dbReference>
<keyword evidence="8" id="KW-0496">Mitochondrion</keyword>
<dbReference type="SUPFAM" id="SSF51735">
    <property type="entry name" value="NAD(P)-binding Rossmann-fold domains"/>
    <property type="match status" value="1"/>
</dbReference>
<evidence type="ECO:0000313" key="9">
    <source>
        <dbReference type="Proteomes" id="UP000039324"/>
    </source>
</evidence>
<dbReference type="OrthoDB" id="429813at2759"/>
<dbReference type="CDD" id="cd05236">
    <property type="entry name" value="FAR-N_SDR_e"/>
    <property type="match status" value="1"/>
</dbReference>
<evidence type="ECO:0000256" key="2">
    <source>
        <dbReference type="ARBA" id="ARBA00007937"/>
    </source>
</evidence>
<accession>A0A0G4IS05</accession>
<dbReference type="EMBL" id="CDSF01000081">
    <property type="protein sequence ID" value="CEO97992.1"/>
    <property type="molecule type" value="Genomic_DNA"/>
</dbReference>
<organism evidence="7 9">
    <name type="scientific">Plasmodiophora brassicae</name>
    <name type="common">Clubroot disease agent</name>
    <dbReference type="NCBI Taxonomy" id="37360"/>
    <lineage>
        <taxon>Eukaryota</taxon>
        <taxon>Sar</taxon>
        <taxon>Rhizaria</taxon>
        <taxon>Endomyxa</taxon>
        <taxon>Phytomyxea</taxon>
        <taxon>Plasmodiophorida</taxon>
        <taxon>Plasmodiophoridae</taxon>
        <taxon>Plasmodiophora</taxon>
    </lineage>
</organism>
<dbReference type="GO" id="GO:0019432">
    <property type="term" value="P:triglyceride biosynthetic process"/>
    <property type="evidence" value="ECO:0007669"/>
    <property type="project" value="TreeGrafter"/>
</dbReference>
<keyword evidence="5" id="KW-0012">Acyltransferase</keyword>
<dbReference type="CDD" id="cd09071">
    <property type="entry name" value="FAR_C"/>
    <property type="match status" value="1"/>
</dbReference>
<dbReference type="AlphaFoldDB" id="A0A0G4IS05"/>
<dbReference type="GO" id="GO:0006072">
    <property type="term" value="P:glycerol-3-phosphate metabolic process"/>
    <property type="evidence" value="ECO:0007669"/>
    <property type="project" value="TreeGrafter"/>
</dbReference>
<evidence type="ECO:0000256" key="3">
    <source>
        <dbReference type="ARBA" id="ARBA00022679"/>
    </source>
</evidence>
<geneLocation type="mitochondrion" evidence="8"/>
<dbReference type="STRING" id="37360.A0A0G4IS05"/>
<dbReference type="Proteomes" id="UP000039324">
    <property type="component" value="Unassembled WGS sequence"/>
</dbReference>
<dbReference type="PANTHER" id="PTHR12563">
    <property type="entry name" value="GLYCEROL-3-PHOSPHATE ACYLTRANSFERASE"/>
    <property type="match status" value="1"/>
</dbReference>
<dbReference type="Pfam" id="PF19277">
    <property type="entry name" value="GPAT_C"/>
    <property type="match status" value="1"/>
</dbReference>
<dbReference type="InterPro" id="IPR002123">
    <property type="entry name" value="Plipid/glycerol_acylTrfase"/>
</dbReference>
<sequence length="1154" mass="128954">MASVLDALNGRCMFITGSTGFVGKVFLEKLLRCVPGIRTIYLLVRPGKGCSAKQRFRNEVLSSHVFSRLRSEIGDAEFERLADEKLVVVSGDLTQKCLGISEAELAELRERLNVIYHVAASIEFNLRLDMAAEMNVYGTMRVFDLADSCAHLEAVIHISTAYTNCTQSGVVQEVLYPCSFDIPAMLATISRLSNRELQKVTVDGLIGDWPNTYTFTKFIAEHMIAKRCKGARYATAIVRPTIIAGAWLEPFPGWVDVISAAGAIFVTVGLGLVTALPGKATHIGDVVPVDFVVNGMLVALPGALSHPDRFFICQVAASSIKPWRWQNAIDCLPAFWMSHPSAHTIGPVKFSMVSNPTLYDMHMLARYALPSAILNAVALVGTAAQKRKAAQFQKVIVKVNALVDAFRYFTEREWQFEFKNLVPVAASLPPEEQRVFWLDISELDYTQFMRSFSYGLIRFVLKEDLIDLGNPLVTKTVCLHETTAPEPGILSRIMPGVAWSRQQIRRNGSVDGPTLGQMKASVLASPRIQDILAKQVERQQERSMEDAMQHAASMLEVMIGETKPSVITGMAVTIRRLLKRLYSSVLVNQEGVDGVKQALSSRAGEIPLIYVPTHRSYMDFLLVSYICFVYNLPVPYIAAGNDFLDVAVVNWLFRHSGAFFIRRSFAGDVLYKALFEEYIRQLLCMGKSIEFYIEGGRSRSGKMLQPRLGILQSVVQTVLNGDVRDALVVPISINYEKTLEASAFSNELHGNSKIKETLRNLVGATSSVLTSKFGRVSIRIGEPQSIVEFANGRKCVRTVNRALAYSVSFTLQSLCEIMPTHMVATLLLMFRRGISRAQLVSKLDWLRREILTRGGRVILFETQKLDWIVAQSLELLRDVVEEKRQNFFEAKIWQPGDYPNLLLLGHYRNKLFHVFFRESIWACALHSIGLDNADGVSRDALFDSTAFLFKLLKREVLNGPDPDGAEDFESSFQEMISRGVFTLLPNGHVEIASESMFSFLCALCWPFIDSYYATGLLLHTLEGPVEESQVLHRTQWLATTLYHESIICFYESCSSDTLRNALTTFQEEFGVACRTKQVFADGQSSKGARAKPAASTTQSTPVIKTEISLTSKFQDGELLQQLIHRIDLVRKRPPVTRSSLRRAMIAEIPLLAKL</sequence>
<keyword evidence="9" id="KW-1185">Reference proteome</keyword>
<dbReference type="GO" id="GO:0008654">
    <property type="term" value="P:phospholipid biosynthetic process"/>
    <property type="evidence" value="ECO:0007669"/>
    <property type="project" value="TreeGrafter"/>
</dbReference>
<dbReference type="EMBL" id="OVEO01000009">
    <property type="protein sequence ID" value="SPQ98207.1"/>
    <property type="molecule type" value="Genomic_DNA"/>
</dbReference>
<dbReference type="GO" id="GO:0004366">
    <property type="term" value="F:glycerol-3-phosphate O-acyltransferase activity"/>
    <property type="evidence" value="ECO:0007669"/>
    <property type="project" value="TreeGrafter"/>
</dbReference>
<dbReference type="GO" id="GO:0031966">
    <property type="term" value="C:mitochondrial membrane"/>
    <property type="evidence" value="ECO:0007669"/>
    <property type="project" value="TreeGrafter"/>
</dbReference>
<dbReference type="OMA" id="WDPDHHA"/>
<keyword evidence="4" id="KW-0472">Membrane</keyword>
<evidence type="ECO:0000256" key="4">
    <source>
        <dbReference type="ARBA" id="ARBA00023136"/>
    </source>
</evidence>
<reference evidence="7 9" key="1">
    <citation type="submission" date="2015-02" db="EMBL/GenBank/DDBJ databases">
        <authorList>
            <person name="Chooi Y.-H."/>
        </authorList>
    </citation>
    <scope>NUCLEOTIDE SEQUENCE [LARGE SCALE GENOMIC DNA]</scope>
    <source>
        <strain evidence="7">E3</strain>
    </source>
</reference>
<evidence type="ECO:0000313" key="8">
    <source>
        <dbReference type="EMBL" id="SPQ98207.1"/>
    </source>
</evidence>
<dbReference type="CDD" id="cd07993">
    <property type="entry name" value="LPLAT_DHAPAT-like"/>
    <property type="match status" value="1"/>
</dbReference>
<dbReference type="InterPro" id="IPR041728">
    <property type="entry name" value="GPAT/DHAPAT_LPLAT"/>
</dbReference>
<evidence type="ECO:0000256" key="1">
    <source>
        <dbReference type="ARBA" id="ARBA00004184"/>
    </source>
</evidence>
<proteinExistence type="inferred from homology"/>
<gene>
    <name evidence="7" type="ORF">PBRA_006106</name>
    <name evidence="8" type="ORF">PLBR_LOCUS5422</name>
</gene>
<evidence type="ECO:0000313" key="7">
    <source>
        <dbReference type="EMBL" id="CEO97992.1"/>
    </source>
</evidence>
<feature type="domain" description="Phospholipid/glycerol acyltransferase" evidence="6">
    <location>
        <begin position="608"/>
        <end position="736"/>
    </location>
</feature>
<evidence type="ECO:0000313" key="10">
    <source>
        <dbReference type="Proteomes" id="UP000290189"/>
    </source>
</evidence>